<keyword evidence="3" id="KW-0326">Glycosidase</keyword>
<evidence type="ECO:0000256" key="1">
    <source>
        <dbReference type="SAM" id="MobiDB-lite"/>
    </source>
</evidence>
<accession>C9Y3H2</accession>
<evidence type="ECO:0000313" key="3">
    <source>
        <dbReference type="EMBL" id="CBA30494.1"/>
    </source>
</evidence>
<protein>
    <recommendedName>
        <fullName evidence="2">Peptidase C51 domain-containing protein</fullName>
    </recommendedName>
</protein>
<dbReference type="Proteomes" id="UP000002069">
    <property type="component" value="Chromosome"/>
</dbReference>
<proteinExistence type="predicted"/>
<dbReference type="Pfam" id="PF05257">
    <property type="entry name" value="CHAP"/>
    <property type="match status" value="1"/>
</dbReference>
<reference evidence="3 4" key="1">
    <citation type="journal article" date="2010" name="J. Bacteriol.">
        <title>Complete Genome Sequence of Cronobacter turicensis LMG 23827, a foodborne pathogen causing deaths in neonates.</title>
        <authorList>
            <person name="Stephan R."/>
            <person name="Lehner A."/>
            <person name="Tischler P."/>
            <person name="Rattei T."/>
        </authorList>
    </citation>
    <scope>NUCLEOTIDE SEQUENCE [LARGE SCALE GENOMIC DNA]</scope>
    <source>
        <strain evidence="4">DSM 18703 / CCUG 55852 / LMG 23827 / z3032</strain>
    </source>
</reference>
<feature type="region of interest" description="Disordered" evidence="1">
    <location>
        <begin position="1"/>
        <end position="21"/>
    </location>
</feature>
<keyword evidence="3" id="KW-0378">Hydrolase</keyword>
<dbReference type="HOGENOM" id="CLU_370842_0_0_6"/>
<feature type="domain" description="Peptidase C51" evidence="2">
    <location>
        <begin position="617"/>
        <end position="694"/>
    </location>
</feature>
<feature type="compositionally biased region" description="Polar residues" evidence="1">
    <location>
        <begin position="9"/>
        <end position="18"/>
    </location>
</feature>
<gene>
    <name evidence="3" type="ordered locus">Ctu_19440</name>
</gene>
<dbReference type="EMBL" id="FN543093">
    <property type="protein sequence ID" value="CBA30494.1"/>
    <property type="molecule type" value="Genomic_DNA"/>
</dbReference>
<evidence type="ECO:0000259" key="2">
    <source>
        <dbReference type="Pfam" id="PF05257"/>
    </source>
</evidence>
<dbReference type="InterPro" id="IPR007921">
    <property type="entry name" value="CHAP_dom"/>
</dbReference>
<dbReference type="Gene3D" id="3.90.1720.10">
    <property type="entry name" value="endopeptidase domain like (from Nostoc punctiforme)"/>
    <property type="match status" value="1"/>
</dbReference>
<name>C9Y3H2_CROTZ</name>
<organism evidence="3 4">
    <name type="scientific">Cronobacter turicensis (strain DSM 18703 / CCUG 55852 / LMG 23827 / z3032)</name>
    <dbReference type="NCBI Taxonomy" id="693216"/>
    <lineage>
        <taxon>Bacteria</taxon>
        <taxon>Pseudomonadati</taxon>
        <taxon>Pseudomonadota</taxon>
        <taxon>Gammaproteobacteria</taxon>
        <taxon>Enterobacterales</taxon>
        <taxon>Enterobacteriaceae</taxon>
        <taxon>Cronobacter</taxon>
    </lineage>
</organism>
<keyword evidence="4" id="KW-1185">Reference proteome</keyword>
<dbReference type="GO" id="GO:0016798">
    <property type="term" value="F:hydrolase activity, acting on glycosyl bonds"/>
    <property type="evidence" value="ECO:0007669"/>
    <property type="project" value="UniProtKB-KW"/>
</dbReference>
<dbReference type="KEGG" id="ctu:CTU_19440"/>
<reference evidence="4" key="2">
    <citation type="journal article" date="2011" name="J. Bacteriol.">
        <title>Complete genome sequence of Cronobacter turicensis LMG 23827, a food-borne pathogen causing deaths in neonates.</title>
        <authorList>
            <person name="Stephan R."/>
            <person name="Lehner A."/>
            <person name="Tischler P."/>
            <person name="Rattei T."/>
        </authorList>
    </citation>
    <scope>NUCLEOTIDE SEQUENCE [LARGE SCALE GENOMIC DNA]</scope>
    <source>
        <strain evidence="4">DSM 18703 / CCUG 55852 / LMG 23827 / z3032</strain>
    </source>
</reference>
<evidence type="ECO:0000313" key="4">
    <source>
        <dbReference type="Proteomes" id="UP000002069"/>
    </source>
</evidence>
<dbReference type="AlphaFoldDB" id="C9Y3H2"/>
<sequence length="750" mass="84406">MVSDGDSLTAENESTSDGQPVFDRVVSLSTPLKIMAGDSIGHLGFFELPTDNGKLSRYQVHIECLSTDENLENFLTIPEKVGEDDPVCLKYDKDVPLMMPDAKGVMVDAQRKTTAPGVVEMSQVTGVDRDGHSVTDKKRAAYYEIEPEAGWLAAEKAEKISRYAFAALGFTTLKSTTDNFDLIDGIHHPAGVVKSILEQLYAAAQAETRSEYALNAFNYRRLLEQVDSNRDGYYSEEEYVQAIHNPSYRNQLFRLIVKHPGEWYYSKGDAPWKNYLDSLGEDAQAWRDYTEAFLDKIVWMKQVPEMVAEPWHMHPVMFLGALRVELDCAKLIWGQIVDNVHGKEKGCRFRKKTLQICNELWGREKGKDYADVLMGCMSVETSRMFSSSVIGYREVKDKNGDVIYVQGANGPRPKIELHAYSNSEINRNDDLVSNHAVGLIQFTQAAVDQINQTHGCNVTKKDLALMDEIEQLEYVKFYFTSNKDKFDLIKKPEDVYTYIFCPEGVGKPDDAALYSQRDNQRSYNSNASLDTSVNGNHGNNDGIIQKRELLSRLHALIKEGEVYRNQCNCLKKFKAGPDWMPIAIEEYQAYKALIETDDVLNDRIKIYHNTTNASGNDGSTSWCSSFVNWCMIQAGYSYCATNSALANSWSAINWQGGEQVDKPFYGAIVVMNYSHVAFVYGINKRGYLLLLGGNQGGGRIGTANCMSIRPNSLSDVSYIMKPKGYEISDDDYKLQVIDMDAPELNFSSTH</sequence>
<dbReference type="PATRIC" id="fig|693216.3.peg.1844"/>